<dbReference type="Proteomes" id="UP000283077">
    <property type="component" value="Unassembled WGS sequence"/>
</dbReference>
<evidence type="ECO:0000313" key="1">
    <source>
        <dbReference type="EMBL" id="RVU33234.1"/>
    </source>
</evidence>
<reference evidence="1 2" key="1">
    <citation type="submission" date="2019-01" db="EMBL/GenBank/DDBJ databases">
        <authorList>
            <person name="Chen W.-M."/>
        </authorList>
    </citation>
    <scope>NUCLEOTIDE SEQUENCE [LARGE SCALE GENOMIC DNA]</scope>
    <source>
        <strain evidence="1 2">KYPC3</strain>
    </source>
</reference>
<protein>
    <recommendedName>
        <fullName evidence="3">DUF4747 family protein</fullName>
    </recommendedName>
</protein>
<name>A0A437QFN1_9GAMM</name>
<dbReference type="EMBL" id="SACS01000024">
    <property type="protein sequence ID" value="RVU33234.1"/>
    <property type="molecule type" value="Genomic_DNA"/>
</dbReference>
<evidence type="ECO:0000313" key="2">
    <source>
        <dbReference type="Proteomes" id="UP000283077"/>
    </source>
</evidence>
<dbReference type="AlphaFoldDB" id="A0A437QFN1"/>
<accession>A0A437QFN1</accession>
<keyword evidence="2" id="KW-1185">Reference proteome</keyword>
<sequence length="329" mass="37505">MYQDHEIVVKHLLGKIVFKTRTLNVEEDVQVDKKLTFGDLGTHLESLKGFDAQYFSKTLVLTLEDVNYDVDKSVIYLMINSHLKRSKSTVIKNRETKVRKEYTPDVPAGDRYEHSTHVVIKATPKFDGDHDILIEKTEHLATNIFFLFINKVLFEIAKKNENDYTCKAKLSNKEIRFKPAVEYHSKPDEEFMKNVQSGSISEIVLIKSEPQEIIIPDQNIVIKTKEHTLKIDTSSLSNNAIDSLKKIGAFFKKSEKHVNYDKIKVSFKNPKSVKGIGGGTAYLDATTLAQDTTENYVTKKYVVSGFKGQIKSSYETINSEIAEKIFDLL</sequence>
<dbReference type="RefSeq" id="WP_127700608.1">
    <property type="nucleotide sequence ID" value="NZ_SACS01000024.1"/>
</dbReference>
<comment type="caution">
    <text evidence="1">The sequence shown here is derived from an EMBL/GenBank/DDBJ whole genome shotgun (WGS) entry which is preliminary data.</text>
</comment>
<proteinExistence type="predicted"/>
<gene>
    <name evidence="1" type="ORF">EOE67_17395</name>
</gene>
<evidence type="ECO:0008006" key="3">
    <source>
        <dbReference type="Google" id="ProtNLM"/>
    </source>
</evidence>
<organism evidence="1 2">
    <name type="scientific">Rheinheimera riviphila</name>
    <dbReference type="NCBI Taxonomy" id="1834037"/>
    <lineage>
        <taxon>Bacteria</taxon>
        <taxon>Pseudomonadati</taxon>
        <taxon>Pseudomonadota</taxon>
        <taxon>Gammaproteobacteria</taxon>
        <taxon>Chromatiales</taxon>
        <taxon>Chromatiaceae</taxon>
        <taxon>Rheinheimera</taxon>
    </lineage>
</organism>